<dbReference type="EMBL" id="VIIS01000468">
    <property type="protein sequence ID" value="KAF0308731.1"/>
    <property type="molecule type" value="Genomic_DNA"/>
</dbReference>
<accession>A0A6A4X2V4</accession>
<dbReference type="InterPro" id="IPR029526">
    <property type="entry name" value="PGBD"/>
</dbReference>
<feature type="compositionally biased region" description="Acidic residues" evidence="1">
    <location>
        <begin position="44"/>
        <end position="61"/>
    </location>
</feature>
<feature type="domain" description="PiggyBac transposable element-derived protein" evidence="2">
    <location>
        <begin position="152"/>
        <end position="507"/>
    </location>
</feature>
<dbReference type="Proteomes" id="UP000440578">
    <property type="component" value="Unassembled WGS sequence"/>
</dbReference>
<protein>
    <submittedName>
        <fullName evidence="3">PiggyBac transposable element-derived protein 4</fullName>
    </submittedName>
</protein>
<evidence type="ECO:0000313" key="3">
    <source>
        <dbReference type="EMBL" id="KAF0308731.1"/>
    </source>
</evidence>
<dbReference type="PANTHER" id="PTHR46599">
    <property type="entry name" value="PIGGYBAC TRANSPOSABLE ELEMENT-DERIVED PROTEIN 4"/>
    <property type="match status" value="1"/>
</dbReference>
<dbReference type="PANTHER" id="PTHR46599:SF6">
    <property type="entry name" value="DUAL SPECIFICITY PHOSPHATASE 26"/>
    <property type="match status" value="1"/>
</dbReference>
<dbReference type="AlphaFoldDB" id="A0A6A4X2V4"/>
<dbReference type="OrthoDB" id="6380083at2759"/>
<evidence type="ECO:0000313" key="4">
    <source>
        <dbReference type="Proteomes" id="UP000440578"/>
    </source>
</evidence>
<sequence length="632" mass="70702">MPRLPARRELRADGAASGPSSKRIRARQALDSAEIQRLINQQENSDEEDQLESGLSDDEANETIAAFTDIDNGAGSAEAVGDDSSGSDSDSDGDERQPSDFVRVRREPTAPAKARSGRLWATEPPNHRVRAASANIMRGAPGPKGAARHVTNPVEALALFLPDSLLEKVVRHSNEESERVSAMKEQTNTPITIQELKAFIGLLLLRGCEVDQTSDLQDLFYGPFARPFYRATMPYGRCRHLLSTLRFDDKATREERQRKDKFSAIREVMSEFNETLTRHYNPSDCITVDETLRSFRGRCGFVTYMPNKPSKYGLLIRDLADARSRYMLRMLPYAGVAQDPDPDLHVTGAANIVKHLVAPFKNSGRNVTADRFYTTIALCEELLEQNLTYVGTVQANRRDLPEEAKTTTGREQYSTQFYWSDGIMMASYNKKRGKNVLMLSTQHDQPLVDAGAAGKKKPEMMLYYNSTKGGIDTIDQMLDTYTCRVSTRRWPMAIFLFILDVAALNSWVVLSEATGQFANARHGGRKAFLRELGLSLIRPLVCSRPTDNMVMKTRLAVEVILKEKTAPPAAPQRTEAQRARCHLCTVNQHGNGYKKARSNSVNKTKKMCARCRRSVCGTHRVSHLVVCERCAE</sequence>
<feature type="region of interest" description="Disordered" evidence="1">
    <location>
        <begin position="1"/>
        <end position="25"/>
    </location>
</feature>
<evidence type="ECO:0000256" key="1">
    <source>
        <dbReference type="SAM" id="MobiDB-lite"/>
    </source>
</evidence>
<proteinExistence type="predicted"/>
<organism evidence="3 4">
    <name type="scientific">Amphibalanus amphitrite</name>
    <name type="common">Striped barnacle</name>
    <name type="synonym">Balanus amphitrite</name>
    <dbReference type="NCBI Taxonomy" id="1232801"/>
    <lineage>
        <taxon>Eukaryota</taxon>
        <taxon>Metazoa</taxon>
        <taxon>Ecdysozoa</taxon>
        <taxon>Arthropoda</taxon>
        <taxon>Crustacea</taxon>
        <taxon>Multicrustacea</taxon>
        <taxon>Cirripedia</taxon>
        <taxon>Thoracica</taxon>
        <taxon>Thoracicalcarea</taxon>
        <taxon>Balanomorpha</taxon>
        <taxon>Balanoidea</taxon>
        <taxon>Balanidae</taxon>
        <taxon>Amphibalaninae</taxon>
        <taxon>Amphibalanus</taxon>
    </lineage>
</organism>
<feature type="compositionally biased region" description="Basic and acidic residues" evidence="1">
    <location>
        <begin position="1"/>
        <end position="12"/>
    </location>
</feature>
<keyword evidence="4" id="KW-1185">Reference proteome</keyword>
<feature type="compositionally biased region" description="Low complexity" evidence="1">
    <location>
        <begin position="73"/>
        <end position="88"/>
    </location>
</feature>
<name>A0A6A4X2V4_AMPAM</name>
<evidence type="ECO:0000259" key="2">
    <source>
        <dbReference type="Pfam" id="PF13843"/>
    </source>
</evidence>
<dbReference type="Pfam" id="PF13843">
    <property type="entry name" value="DDE_Tnp_1_7"/>
    <property type="match status" value="1"/>
</dbReference>
<feature type="region of interest" description="Disordered" evidence="1">
    <location>
        <begin position="40"/>
        <end position="119"/>
    </location>
</feature>
<feature type="compositionally biased region" description="Basic and acidic residues" evidence="1">
    <location>
        <begin position="94"/>
        <end position="108"/>
    </location>
</feature>
<reference evidence="3 4" key="1">
    <citation type="submission" date="2019-07" db="EMBL/GenBank/DDBJ databases">
        <title>Draft genome assembly of a fouling barnacle, Amphibalanus amphitrite (Darwin, 1854): The first reference genome for Thecostraca.</title>
        <authorList>
            <person name="Kim W."/>
        </authorList>
    </citation>
    <scope>NUCLEOTIDE SEQUENCE [LARGE SCALE GENOMIC DNA]</scope>
    <source>
        <strain evidence="3">SNU_AA5</strain>
        <tissue evidence="3">Soma without cirri and trophi</tissue>
    </source>
</reference>
<comment type="caution">
    <text evidence="3">The sequence shown here is derived from an EMBL/GenBank/DDBJ whole genome shotgun (WGS) entry which is preliminary data.</text>
</comment>
<gene>
    <name evidence="3" type="primary">PGBD4_8</name>
    <name evidence="3" type="ORF">FJT64_020089</name>
</gene>